<dbReference type="STRING" id="77044.A0A1W2TFR2"/>
<proteinExistence type="predicted"/>
<dbReference type="OMA" id="PERANSW"/>
<organism evidence="2">
    <name type="scientific">Rosellinia necatrix</name>
    <name type="common">White root-rot fungus</name>
    <dbReference type="NCBI Taxonomy" id="77044"/>
    <lineage>
        <taxon>Eukaryota</taxon>
        <taxon>Fungi</taxon>
        <taxon>Dikarya</taxon>
        <taxon>Ascomycota</taxon>
        <taxon>Pezizomycotina</taxon>
        <taxon>Sordariomycetes</taxon>
        <taxon>Xylariomycetidae</taxon>
        <taxon>Xylariales</taxon>
        <taxon>Xylariaceae</taxon>
        <taxon>Rosellinia</taxon>
    </lineage>
</organism>
<reference evidence="2" key="1">
    <citation type="submission" date="2016-03" db="EMBL/GenBank/DDBJ databases">
        <title>Draft genome sequence of Rosellinia necatrix.</title>
        <authorList>
            <person name="Kanematsu S."/>
        </authorList>
    </citation>
    <scope>NUCLEOTIDE SEQUENCE [LARGE SCALE GENOMIC DNA]</scope>
    <source>
        <strain evidence="2">W97</strain>
    </source>
</reference>
<dbReference type="AlphaFoldDB" id="A0A1W2TFR2"/>
<evidence type="ECO:0000313" key="3">
    <source>
        <dbReference type="Proteomes" id="UP000054516"/>
    </source>
</evidence>
<evidence type="ECO:0000313" key="2">
    <source>
        <dbReference type="EMBL" id="GAP86909.1"/>
    </source>
</evidence>
<dbReference type="PANTHER" id="PTHR33112">
    <property type="entry name" value="DOMAIN PROTEIN, PUTATIVE-RELATED"/>
    <property type="match status" value="1"/>
</dbReference>
<dbReference type="InterPro" id="IPR010730">
    <property type="entry name" value="HET"/>
</dbReference>
<protein>
    <submittedName>
        <fullName evidence="2">Putative HET-domain-containing protein</fullName>
    </submittedName>
</protein>
<dbReference type="Proteomes" id="UP000054516">
    <property type="component" value="Unassembled WGS sequence"/>
</dbReference>
<evidence type="ECO:0000259" key="1">
    <source>
        <dbReference type="Pfam" id="PF06985"/>
    </source>
</evidence>
<name>A0A1W2TFR2_ROSNE</name>
<dbReference type="OrthoDB" id="5135333at2759"/>
<dbReference type="PANTHER" id="PTHR33112:SF14">
    <property type="entry name" value="HETEROKARYON INCOMPATIBILITY DOMAIN-CONTAINING PROTEIN"/>
    <property type="match status" value="1"/>
</dbReference>
<dbReference type="EMBL" id="DF977469">
    <property type="protein sequence ID" value="GAP86909.1"/>
    <property type="molecule type" value="Genomic_DNA"/>
</dbReference>
<gene>
    <name evidence="2" type="ORF">SAMD00023353_2400550</name>
</gene>
<sequence length="757" mass="86876">MDTVQLCGFCRKINFDALRNPLNSDLPGLMKGRVDTSRHPFKDKRDDAHKTTLLGSFGDIVQRSKICRLCQLIENVLSRQGVLRPGENDVCHAETSFFGVYRDPNEKNYWIRRLSILVEIDTDPYGVGGPKKSLFYAFQACDVGAASVQVDSRFVDPRPDIDMMIFGGRCRPLLLDLQWVQRWMNICKTDHGIKCERADIDPKNKLERVRFVDVKQMCVVTLEGIRLSEHQYIALSYVWGGPQKLNLKSCNNNELAKPGALATGTLPQTIADAILLTEILGFQHLWIDALCIVQDDDMDKKIQIEGMSQIYGFAFLSIVAASASSVEGGLPGLRPGSRSVKQQELIVIPPTKKGTGVDVNSGLSLMTTLHPLPNPSEHYLERTPWNSRGWTMQERAMSRRALVFLEEQVYWICREATFCEESHFENGQLRFNRFHEGAAELSLRRRFRNFYEPDDDQVQFWKTYQSLVANYTRRTFTYQGDAFDGFLSVLQGLSTLSDDSFVWGLPRSHFEQGLLWSSFACLQRRKEHSTLPMTSMRVRVPFPSWSWMGWIGEAHVCIGDDRWDADIGEIPEILCYEHHHAPLRIERVRPKTLTYELTRQQNRPKWKRNHNQLVTLKDLASEHPLLHSTKLSTIPETQLIFFWTTRAFFTLVPPDNNSNQRGFTIVDSRGNAVGSTGTMVSDYVENPNCGHGQHEFIVLGSRRNQFSDPMLLVLQIEWRDTIAHRINWGEIEEGAWEREPHMWKLIPLGQRRTVMLV</sequence>
<dbReference type="Pfam" id="PF06985">
    <property type="entry name" value="HET"/>
    <property type="match status" value="1"/>
</dbReference>
<accession>A0A1W2TFR2</accession>
<feature type="domain" description="Heterokaryon incompatibility" evidence="1">
    <location>
        <begin position="232"/>
        <end position="394"/>
    </location>
</feature>
<keyword evidence="3" id="KW-1185">Reference proteome</keyword>